<dbReference type="InterPro" id="IPR015856">
    <property type="entry name" value="ABC_transpr_CbiO/EcfA_su"/>
</dbReference>
<dbReference type="InterPro" id="IPR017871">
    <property type="entry name" value="ABC_transporter-like_CS"/>
</dbReference>
<dbReference type="PANTHER" id="PTHR43553">
    <property type="entry name" value="HEAVY METAL TRANSPORTER"/>
    <property type="match status" value="1"/>
</dbReference>
<evidence type="ECO:0000256" key="7">
    <source>
        <dbReference type="ARBA" id="ARBA00023136"/>
    </source>
</evidence>
<dbReference type="PROSITE" id="PS00211">
    <property type="entry name" value="ABC_TRANSPORTER_1"/>
    <property type="match status" value="1"/>
</dbReference>
<organism evidence="10 11">
    <name type="scientific">Candidatus Scatomonas pullistercoris</name>
    <dbReference type="NCBI Taxonomy" id="2840920"/>
    <lineage>
        <taxon>Bacteria</taxon>
        <taxon>Bacillati</taxon>
        <taxon>Bacillota</taxon>
        <taxon>Clostridia</taxon>
        <taxon>Lachnospirales</taxon>
        <taxon>Lachnospiraceae</taxon>
        <taxon>Lachnospiraceae incertae sedis</taxon>
        <taxon>Candidatus Scatomonas</taxon>
    </lineage>
</organism>
<evidence type="ECO:0000256" key="4">
    <source>
        <dbReference type="ARBA" id="ARBA00022741"/>
    </source>
</evidence>
<feature type="domain" description="ABC transporter" evidence="9">
    <location>
        <begin position="3"/>
        <end position="244"/>
    </location>
</feature>
<keyword evidence="3 8" id="KW-1003">Cell membrane</keyword>
<name>A0A9D1T9Y8_9FIRM</name>
<reference evidence="10" key="2">
    <citation type="journal article" date="2021" name="PeerJ">
        <title>Extensive microbial diversity within the chicken gut microbiome revealed by metagenomics and culture.</title>
        <authorList>
            <person name="Gilroy R."/>
            <person name="Ravi A."/>
            <person name="Getino M."/>
            <person name="Pursley I."/>
            <person name="Horton D.L."/>
            <person name="Alikhan N.F."/>
            <person name="Baker D."/>
            <person name="Gharbi K."/>
            <person name="Hall N."/>
            <person name="Watson M."/>
            <person name="Adriaenssens E.M."/>
            <person name="Foster-Nyarko E."/>
            <person name="Jarju S."/>
            <person name="Secka A."/>
            <person name="Antonio M."/>
            <person name="Oren A."/>
            <person name="Chaudhuri R.R."/>
            <person name="La Ragione R."/>
            <person name="Hildebrand F."/>
            <person name="Pallen M.J."/>
        </authorList>
    </citation>
    <scope>NUCLEOTIDE SEQUENCE</scope>
    <source>
        <strain evidence="10">CHK188-20938</strain>
    </source>
</reference>
<dbReference type="InterPro" id="IPR050095">
    <property type="entry name" value="ECF_ABC_transporter_ATP-bd"/>
</dbReference>
<evidence type="ECO:0000256" key="1">
    <source>
        <dbReference type="ARBA" id="ARBA00004202"/>
    </source>
</evidence>
<comment type="similarity">
    <text evidence="8">Belongs to the ABC transporter superfamily. Energy-coupling factor EcfA family.</text>
</comment>
<gene>
    <name evidence="10" type="ORF">IAB71_04460</name>
</gene>
<keyword evidence="6" id="KW-1278">Translocase</keyword>
<dbReference type="PROSITE" id="PS50893">
    <property type="entry name" value="ABC_TRANSPORTER_2"/>
    <property type="match status" value="1"/>
</dbReference>
<dbReference type="GO" id="GO:0016887">
    <property type="term" value="F:ATP hydrolysis activity"/>
    <property type="evidence" value="ECO:0007669"/>
    <property type="project" value="InterPro"/>
</dbReference>
<dbReference type="EMBL" id="DVOO01000012">
    <property type="protein sequence ID" value="HIV25031.1"/>
    <property type="molecule type" value="Genomic_DNA"/>
</dbReference>
<evidence type="ECO:0000313" key="11">
    <source>
        <dbReference type="Proteomes" id="UP000824169"/>
    </source>
</evidence>
<evidence type="ECO:0000256" key="8">
    <source>
        <dbReference type="RuleBase" id="RU365104"/>
    </source>
</evidence>
<dbReference type="InterPro" id="IPR027417">
    <property type="entry name" value="P-loop_NTPase"/>
</dbReference>
<dbReference type="SUPFAM" id="SSF52540">
    <property type="entry name" value="P-loop containing nucleoside triphosphate hydrolases"/>
    <property type="match status" value="1"/>
</dbReference>
<comment type="subunit">
    <text evidence="8">Forms a stable energy-coupling factor (ECF) transporter complex composed of 2 membrane-embedded substrate-binding proteins (S component), 2 ATP-binding proteins (A component) and 2 transmembrane proteins (T component).</text>
</comment>
<proteinExistence type="inferred from homology"/>
<dbReference type="PANTHER" id="PTHR43553:SF27">
    <property type="entry name" value="ENERGY-COUPLING FACTOR TRANSPORTER ATP-BINDING PROTEIN ECFA2"/>
    <property type="match status" value="1"/>
</dbReference>
<keyword evidence="4 8" id="KW-0547">Nucleotide-binding</keyword>
<evidence type="ECO:0000256" key="6">
    <source>
        <dbReference type="ARBA" id="ARBA00022967"/>
    </source>
</evidence>
<dbReference type="Proteomes" id="UP000824169">
    <property type="component" value="Unassembled WGS sequence"/>
</dbReference>
<keyword evidence="5 8" id="KW-0067">ATP-binding</keyword>
<dbReference type="NCBIfam" id="TIGR04521">
    <property type="entry name" value="ECF_ATPase_2"/>
    <property type="match status" value="1"/>
</dbReference>
<keyword evidence="2 8" id="KW-0813">Transport</keyword>
<dbReference type="InterPro" id="IPR003439">
    <property type="entry name" value="ABC_transporter-like_ATP-bd"/>
</dbReference>
<dbReference type="InterPro" id="IPR003593">
    <property type="entry name" value="AAA+_ATPase"/>
</dbReference>
<comment type="caution">
    <text evidence="10">The sequence shown here is derived from an EMBL/GenBank/DDBJ whole genome shotgun (WGS) entry which is preliminary data.</text>
</comment>
<comment type="function">
    <text evidence="8">ATP-binding (A) component of a common energy-coupling factor (ECF) ABC-transporter complex.</text>
</comment>
<dbReference type="Pfam" id="PF00005">
    <property type="entry name" value="ABC_tran"/>
    <property type="match status" value="1"/>
</dbReference>
<dbReference type="SMART" id="SM00382">
    <property type="entry name" value="AAA"/>
    <property type="match status" value="1"/>
</dbReference>
<dbReference type="GO" id="GO:0042626">
    <property type="term" value="F:ATPase-coupled transmembrane transporter activity"/>
    <property type="evidence" value="ECO:0007669"/>
    <property type="project" value="TreeGrafter"/>
</dbReference>
<dbReference type="GO" id="GO:0005524">
    <property type="term" value="F:ATP binding"/>
    <property type="evidence" value="ECO:0007669"/>
    <property type="project" value="UniProtKB-UniRule"/>
</dbReference>
<comment type="subcellular location">
    <subcellularLocation>
        <location evidence="1 8">Cell membrane</location>
        <topology evidence="1 8">Peripheral membrane protein</topology>
    </subcellularLocation>
</comment>
<dbReference type="AlphaFoldDB" id="A0A9D1T9Y8"/>
<accession>A0A9D1T9Y8</accession>
<sequence>MSIQLEDVTYTYSPGTAYEMNALDHVSLEIPQGQFVGIIGHTGSGKSTLIQHFNGLMQPTSGRVLYNGEDIWQEGYSLRGLRFHVGLVFQYPEHQLFETTVMADVCFGPKNQGLDPEECRERAREALSQVEIPEELYEKSPFDLSGGQKRRVAIAGVLAMNPDVIVLDEPTAGLDPKGRDEILDRVRYLHDTRGITVILVSHSMEDVARYVERLIVMSRGKKQYDGTPREVFSHYKELEKIGLAAPQMTYIMHALAERGLNVDVTAMTVEEARDSILKALGR</sequence>
<dbReference type="CDD" id="cd03225">
    <property type="entry name" value="ABC_cobalt_CbiO_domain1"/>
    <property type="match status" value="1"/>
</dbReference>
<dbReference type="EC" id="7.-.-.-" evidence="8"/>
<evidence type="ECO:0000256" key="5">
    <source>
        <dbReference type="ARBA" id="ARBA00022840"/>
    </source>
</evidence>
<dbReference type="NCBIfam" id="NF010158">
    <property type="entry name" value="PRK13637.1"/>
    <property type="match status" value="1"/>
</dbReference>
<evidence type="ECO:0000313" key="10">
    <source>
        <dbReference type="EMBL" id="HIV25031.1"/>
    </source>
</evidence>
<dbReference type="FunFam" id="3.40.50.300:FF:000224">
    <property type="entry name" value="Energy-coupling factor transporter ATP-binding protein EcfA"/>
    <property type="match status" value="1"/>
</dbReference>
<dbReference type="GO" id="GO:0043190">
    <property type="term" value="C:ATP-binding cassette (ABC) transporter complex"/>
    <property type="evidence" value="ECO:0007669"/>
    <property type="project" value="TreeGrafter"/>
</dbReference>
<dbReference type="Gene3D" id="3.40.50.300">
    <property type="entry name" value="P-loop containing nucleotide triphosphate hydrolases"/>
    <property type="match status" value="1"/>
</dbReference>
<evidence type="ECO:0000256" key="3">
    <source>
        <dbReference type="ARBA" id="ARBA00022475"/>
    </source>
</evidence>
<evidence type="ECO:0000256" key="2">
    <source>
        <dbReference type="ARBA" id="ARBA00022448"/>
    </source>
</evidence>
<protein>
    <recommendedName>
        <fullName evidence="8">Energy-coupling factor transporter ATP-binding protein EcfA2</fullName>
        <ecNumber evidence="8">7.-.-.-</ecNumber>
    </recommendedName>
</protein>
<evidence type="ECO:0000259" key="9">
    <source>
        <dbReference type="PROSITE" id="PS50893"/>
    </source>
</evidence>
<dbReference type="InterPro" id="IPR030946">
    <property type="entry name" value="EcfA2"/>
</dbReference>
<reference evidence="10" key="1">
    <citation type="submission" date="2020-10" db="EMBL/GenBank/DDBJ databases">
        <authorList>
            <person name="Gilroy R."/>
        </authorList>
    </citation>
    <scope>NUCLEOTIDE SEQUENCE</scope>
    <source>
        <strain evidence="10">CHK188-20938</strain>
    </source>
</reference>
<keyword evidence="7 8" id="KW-0472">Membrane</keyword>